<feature type="transmembrane region" description="Helical" evidence="1">
    <location>
        <begin position="20"/>
        <end position="43"/>
    </location>
</feature>
<sequence>MKPPANTLDRQQAPWYAHRWPWFLMFGPAVVIAGGAFATWLAVRTPDELVVGDYYKQGKAINQDLRRDRVASMLRLSLRAHYDPVTGRLAGQITSAGKEVSSPFRILLAHPTLPRKDRSVLAQPGPDGRFSVDLPLLEHAHWQVVAEGALRDWRLERSWDWPRGGALMMDADSE</sequence>
<gene>
    <name evidence="2" type="ORF">E4O92_21275</name>
</gene>
<name>A0A4Y9SPN7_9BURK</name>
<dbReference type="OrthoDB" id="5295180at2"/>
<dbReference type="EMBL" id="SPUM01000138">
    <property type="protein sequence ID" value="TFW28445.1"/>
    <property type="molecule type" value="Genomic_DNA"/>
</dbReference>
<keyword evidence="1" id="KW-0472">Membrane</keyword>
<evidence type="ECO:0000256" key="1">
    <source>
        <dbReference type="SAM" id="Phobius"/>
    </source>
</evidence>
<keyword evidence="1" id="KW-0812">Transmembrane</keyword>
<dbReference type="AlphaFoldDB" id="A0A4Y9SPN7"/>
<organism evidence="2 3">
    <name type="scientific">Massilia horti</name>
    <dbReference type="NCBI Taxonomy" id="2562153"/>
    <lineage>
        <taxon>Bacteria</taxon>
        <taxon>Pseudomonadati</taxon>
        <taxon>Pseudomonadota</taxon>
        <taxon>Betaproteobacteria</taxon>
        <taxon>Burkholderiales</taxon>
        <taxon>Oxalobacteraceae</taxon>
        <taxon>Telluria group</taxon>
        <taxon>Massilia</taxon>
    </lineage>
</organism>
<comment type="caution">
    <text evidence="2">The sequence shown here is derived from an EMBL/GenBank/DDBJ whole genome shotgun (WGS) entry which is preliminary data.</text>
</comment>
<dbReference type="InterPro" id="IPR008620">
    <property type="entry name" value="FixH"/>
</dbReference>
<keyword evidence="1" id="KW-1133">Transmembrane helix</keyword>
<keyword evidence="3" id="KW-1185">Reference proteome</keyword>
<evidence type="ECO:0000313" key="2">
    <source>
        <dbReference type="EMBL" id="TFW28445.1"/>
    </source>
</evidence>
<evidence type="ECO:0000313" key="3">
    <source>
        <dbReference type="Proteomes" id="UP000297258"/>
    </source>
</evidence>
<dbReference type="Proteomes" id="UP000297258">
    <property type="component" value="Unassembled WGS sequence"/>
</dbReference>
<dbReference type="Pfam" id="PF05751">
    <property type="entry name" value="FixH"/>
    <property type="match status" value="1"/>
</dbReference>
<protein>
    <submittedName>
        <fullName evidence="2">Cytochrome oxidase assembly protein</fullName>
    </submittedName>
</protein>
<dbReference type="RefSeq" id="WP_135191668.1">
    <property type="nucleotide sequence ID" value="NZ_SPUM01000138.1"/>
</dbReference>
<reference evidence="2 3" key="1">
    <citation type="submission" date="2019-03" db="EMBL/GenBank/DDBJ databases">
        <title>Draft genome of Massilia hortus sp. nov., a novel bacterial species of the Oxalobacteraceae family.</title>
        <authorList>
            <person name="Peta V."/>
            <person name="Raths R."/>
            <person name="Bucking H."/>
        </authorList>
    </citation>
    <scope>NUCLEOTIDE SEQUENCE [LARGE SCALE GENOMIC DNA]</scope>
    <source>
        <strain evidence="2 3">ONC3</strain>
    </source>
</reference>
<proteinExistence type="predicted"/>
<accession>A0A4Y9SPN7</accession>